<proteinExistence type="predicted"/>
<keyword evidence="3" id="KW-1185">Reference proteome</keyword>
<reference evidence="2 3" key="1">
    <citation type="submission" date="2018-06" db="EMBL/GenBank/DDBJ databases">
        <authorList>
            <consortium name="Pathogen Informatics"/>
            <person name="Doyle S."/>
        </authorList>
    </citation>
    <scope>NUCLEOTIDE SEQUENCE [LARGE SCALE GENOMIC DNA]</scope>
    <source>
        <strain evidence="2 3">NCTC13093</strain>
    </source>
</reference>
<organism evidence="2 3">
    <name type="scientific">Anaerobiospirillum thomasii</name>
    <dbReference type="NCBI Taxonomy" id="179995"/>
    <lineage>
        <taxon>Bacteria</taxon>
        <taxon>Pseudomonadati</taxon>
        <taxon>Pseudomonadota</taxon>
        <taxon>Gammaproteobacteria</taxon>
        <taxon>Aeromonadales</taxon>
        <taxon>Succinivibrionaceae</taxon>
        <taxon>Anaerobiospirillum</taxon>
    </lineage>
</organism>
<evidence type="ECO:0000313" key="3">
    <source>
        <dbReference type="Proteomes" id="UP000250086"/>
    </source>
</evidence>
<dbReference type="RefSeq" id="WP_113744216.1">
    <property type="nucleotide sequence ID" value="NZ_UAPV01000001.1"/>
</dbReference>
<evidence type="ECO:0000256" key="1">
    <source>
        <dbReference type="SAM" id="MobiDB-lite"/>
    </source>
</evidence>
<evidence type="ECO:0000313" key="2">
    <source>
        <dbReference type="EMBL" id="SPT70102.1"/>
    </source>
</evidence>
<name>A0A2X0WUC2_9GAMM</name>
<dbReference type="Proteomes" id="UP000250086">
    <property type="component" value="Unassembled WGS sequence"/>
</dbReference>
<dbReference type="AlphaFoldDB" id="A0A2X0WUC2"/>
<feature type="compositionally biased region" description="Basic and acidic residues" evidence="1">
    <location>
        <begin position="48"/>
        <end position="58"/>
    </location>
</feature>
<accession>A0A2X0WUC2</accession>
<protein>
    <submittedName>
        <fullName evidence="2">Uncharacterized protein</fullName>
    </submittedName>
</protein>
<sequence length="87" mass="9813">MKYRALKNFIFESAYYEQGAEYEFETVPALIKDGYLEKIGNAEPLPPKTEETQEKADPPLEADADIDDVMQMPDLGGEGKGKTIKRK</sequence>
<gene>
    <name evidence="2" type="ORF">NCTC13093_01507</name>
</gene>
<dbReference type="EMBL" id="UAPV01000001">
    <property type="protein sequence ID" value="SPT70102.1"/>
    <property type="molecule type" value="Genomic_DNA"/>
</dbReference>
<feature type="region of interest" description="Disordered" evidence="1">
    <location>
        <begin position="40"/>
        <end position="87"/>
    </location>
</feature>